<dbReference type="CDD" id="cd13867">
    <property type="entry name" value="CuRO_2_CueO_FtsP"/>
    <property type="match status" value="1"/>
</dbReference>
<dbReference type="Pfam" id="PF07731">
    <property type="entry name" value="Cu-oxidase_2"/>
    <property type="match status" value="1"/>
</dbReference>
<feature type="domain" description="Plastocyanin-like" evidence="4">
    <location>
        <begin position="373"/>
        <end position="481"/>
    </location>
</feature>
<organism evidence="6 7">
    <name type="scientific">Cognatishimia activa</name>
    <dbReference type="NCBI Taxonomy" id="1715691"/>
    <lineage>
        <taxon>Bacteria</taxon>
        <taxon>Pseudomonadati</taxon>
        <taxon>Pseudomonadota</taxon>
        <taxon>Alphaproteobacteria</taxon>
        <taxon>Rhodobacterales</taxon>
        <taxon>Paracoccaceae</taxon>
        <taxon>Cognatishimia</taxon>
    </lineage>
</organism>
<evidence type="ECO:0000256" key="1">
    <source>
        <dbReference type="ARBA" id="ARBA00022723"/>
    </source>
</evidence>
<dbReference type="SUPFAM" id="SSF49503">
    <property type="entry name" value="Cupredoxins"/>
    <property type="match status" value="3"/>
</dbReference>
<dbReference type="OrthoDB" id="9757546at2"/>
<keyword evidence="2" id="KW-0560">Oxidoreductase</keyword>
<evidence type="ECO:0000313" key="6">
    <source>
        <dbReference type="EMBL" id="CUK25106.1"/>
    </source>
</evidence>
<protein>
    <submittedName>
        <fullName evidence="6">Copper efflux oxidase</fullName>
    </submittedName>
</protein>
<dbReference type="PANTHER" id="PTHR48267">
    <property type="entry name" value="CUPREDOXIN SUPERFAMILY PROTEIN"/>
    <property type="match status" value="1"/>
</dbReference>
<dbReference type="InterPro" id="IPR011706">
    <property type="entry name" value="Cu-oxidase_C"/>
</dbReference>
<dbReference type="Proteomes" id="UP000051184">
    <property type="component" value="Unassembled WGS sequence"/>
</dbReference>
<dbReference type="InterPro" id="IPR001117">
    <property type="entry name" value="Cu-oxidase_2nd"/>
</dbReference>
<feature type="domain" description="Plastocyanin-like" evidence="3">
    <location>
        <begin position="212"/>
        <end position="290"/>
    </location>
</feature>
<dbReference type="RefSeq" id="WP_058314113.1">
    <property type="nucleotide sequence ID" value="NZ_CYTO01000026.1"/>
</dbReference>
<feature type="domain" description="Plastocyanin-like" evidence="5">
    <location>
        <begin position="53"/>
        <end position="166"/>
    </location>
</feature>
<keyword evidence="7" id="KW-1185">Reference proteome</keyword>
<accession>A0A0P1INA8</accession>
<evidence type="ECO:0000256" key="2">
    <source>
        <dbReference type="ARBA" id="ARBA00023002"/>
    </source>
</evidence>
<dbReference type="InterPro" id="IPR008972">
    <property type="entry name" value="Cupredoxin"/>
</dbReference>
<reference evidence="7" key="1">
    <citation type="submission" date="2015-09" db="EMBL/GenBank/DDBJ databases">
        <authorList>
            <person name="Rodrigo-Torres Lidia"/>
            <person name="Arahal R.David."/>
        </authorList>
    </citation>
    <scope>NUCLEOTIDE SEQUENCE [LARGE SCALE GENOMIC DNA]</scope>
    <source>
        <strain evidence="7">CECT 5114</strain>
    </source>
</reference>
<dbReference type="Pfam" id="PF07732">
    <property type="entry name" value="Cu-oxidase_3"/>
    <property type="match status" value="1"/>
</dbReference>
<dbReference type="PANTHER" id="PTHR48267:SF1">
    <property type="entry name" value="BILIRUBIN OXIDASE"/>
    <property type="match status" value="1"/>
</dbReference>
<dbReference type="AlphaFoldDB" id="A0A0P1INA8"/>
<dbReference type="PROSITE" id="PS00080">
    <property type="entry name" value="MULTICOPPER_OXIDASE2"/>
    <property type="match status" value="1"/>
</dbReference>
<dbReference type="EMBL" id="CYUE01000007">
    <property type="protein sequence ID" value="CUK25106.1"/>
    <property type="molecule type" value="Genomic_DNA"/>
</dbReference>
<evidence type="ECO:0000259" key="4">
    <source>
        <dbReference type="Pfam" id="PF07731"/>
    </source>
</evidence>
<evidence type="ECO:0000313" key="7">
    <source>
        <dbReference type="Proteomes" id="UP000051184"/>
    </source>
</evidence>
<dbReference type="InterPro" id="IPR045087">
    <property type="entry name" value="Cu-oxidase_fam"/>
</dbReference>
<evidence type="ECO:0000259" key="3">
    <source>
        <dbReference type="Pfam" id="PF00394"/>
    </source>
</evidence>
<dbReference type="Gene3D" id="2.60.40.420">
    <property type="entry name" value="Cupredoxins - blue copper proteins"/>
    <property type="match status" value="3"/>
</dbReference>
<dbReference type="STRING" id="1715691.TA5113_03305"/>
<dbReference type="GO" id="GO:0005507">
    <property type="term" value="F:copper ion binding"/>
    <property type="evidence" value="ECO:0007669"/>
    <property type="project" value="InterPro"/>
</dbReference>
<sequence length="482" mass="52408">MRLLNRREAIGYAAGFGAAAVLPSAALSGTGRKLEYPELLDATTSRRFQLKAQSGATRFRGSSATETIGYNQGYLGPTIRLLTDAETLAEVQNTLDEPVSSHWHGLLVPGPFDGGPHQAIAPGRSWDPVLNLDQPPATAWYHSHVHGSTARQVMFGLAGVLHVTDGEDDERGLPSTYAVDDLTLVLQDRQFNWRGRMTYDVGMHQSMNGFRGDTMLVNGQAGASAAVPKGVVRCRLVNGSNARIYRLSLADDRPLHLVATDGGFLDRPVALTRMVLAPGERVEVLIDFTDGRDSVLVSDDIANSAMGGMMGSGSGGRFTVLHFAVDTTLPVRIDTLPDAMDGPLPDLSSNNIPVRRLTLDMSMGMGMMMSRSGNQFSINGAPYDQNALNFSTKLNSTERWIVRGDMMMHPFHIHGVRFQVLSDNGRQPRAENRGWKDTVLVAGEVELAITFEKPAPSSAPYMYHCHILEHEDGGMMGQFSVS</sequence>
<dbReference type="Pfam" id="PF00394">
    <property type="entry name" value="Cu-oxidase"/>
    <property type="match status" value="1"/>
</dbReference>
<evidence type="ECO:0000259" key="5">
    <source>
        <dbReference type="Pfam" id="PF07732"/>
    </source>
</evidence>
<gene>
    <name evidence="6" type="primary">cueO</name>
    <name evidence="6" type="ORF">TA5114_00896</name>
</gene>
<dbReference type="InterPro" id="IPR011707">
    <property type="entry name" value="Cu-oxidase-like_N"/>
</dbReference>
<dbReference type="GO" id="GO:0016491">
    <property type="term" value="F:oxidoreductase activity"/>
    <property type="evidence" value="ECO:0007669"/>
    <property type="project" value="UniProtKB-KW"/>
</dbReference>
<keyword evidence="1" id="KW-0479">Metal-binding</keyword>
<proteinExistence type="predicted"/>
<name>A0A0P1INA8_9RHOB</name>
<dbReference type="InterPro" id="IPR002355">
    <property type="entry name" value="Cu_oxidase_Cu_BS"/>
</dbReference>
<dbReference type="CDD" id="cd13890">
    <property type="entry name" value="CuRO_3_CueO_FtsP"/>
    <property type="match status" value="1"/>
</dbReference>